<reference evidence="4" key="1">
    <citation type="submission" date="2017-02" db="UniProtKB">
        <authorList>
            <consortium name="WormBaseParasite"/>
        </authorList>
    </citation>
    <scope>IDENTIFICATION</scope>
</reference>
<dbReference type="Proteomes" id="UP000274429">
    <property type="component" value="Unassembled WGS sequence"/>
</dbReference>
<dbReference type="EMBL" id="UYWX01007898">
    <property type="protein sequence ID" value="VDM27186.1"/>
    <property type="molecule type" value="Genomic_DNA"/>
</dbReference>
<accession>A0A0R3WXR7</accession>
<evidence type="ECO:0000313" key="4">
    <source>
        <dbReference type="WBParaSite" id="TTAC_0000555701-mRNA-1"/>
    </source>
</evidence>
<dbReference type="WBParaSite" id="TTAC_0000555701-mRNA-1">
    <property type="protein sequence ID" value="TTAC_0000555701-mRNA-1"/>
    <property type="gene ID" value="TTAC_0000555701"/>
</dbReference>
<dbReference type="AlphaFoldDB" id="A0A0R3WXR7"/>
<dbReference type="OrthoDB" id="6229490at2759"/>
<gene>
    <name evidence="2" type="ORF">TTAC_LOCUS5541</name>
</gene>
<dbReference type="GO" id="GO:0003723">
    <property type="term" value="F:RNA binding"/>
    <property type="evidence" value="ECO:0007669"/>
    <property type="project" value="InterPro"/>
</dbReference>
<dbReference type="Pfam" id="PF22493">
    <property type="entry name" value="PUF_NOP9"/>
    <property type="match status" value="1"/>
</dbReference>
<sequence>MGYSHHVAVFFMETLISLLPGPLFRKFLQNHLLNMPSLSEYTTDGVSVVSVLASHENACRVLRAAIRAVKRASDLEQIMSALQLPGIGKIETGLRGALDSGQHYLLNALAEACHRCSGSRAEAVQATFEKILLEAFEYGQKMKVDDQLIKSIVRLKRQSELESSDGMEEEGKKLSAGFLFLCHLLRGQQLKHLDCTLAILLSAADGKLGERGVTS</sequence>
<name>A0A0R3WXR7_HYDTA</name>
<protein>
    <submittedName>
        <fullName evidence="4">UDENN domain-containing protein</fullName>
    </submittedName>
</protein>
<dbReference type="STRING" id="6205.A0A0R3WXR7"/>
<evidence type="ECO:0000256" key="1">
    <source>
        <dbReference type="ARBA" id="ARBA00022737"/>
    </source>
</evidence>
<evidence type="ECO:0000313" key="3">
    <source>
        <dbReference type="Proteomes" id="UP000274429"/>
    </source>
</evidence>
<keyword evidence="3" id="KW-1185">Reference proteome</keyword>
<dbReference type="InterPro" id="IPR001313">
    <property type="entry name" value="Pumilio_RNA-bd_rpt"/>
</dbReference>
<keyword evidence="1" id="KW-0677">Repeat</keyword>
<proteinExistence type="predicted"/>
<reference evidence="2 3" key="2">
    <citation type="submission" date="2018-11" db="EMBL/GenBank/DDBJ databases">
        <authorList>
            <consortium name="Pathogen Informatics"/>
        </authorList>
    </citation>
    <scope>NUCLEOTIDE SEQUENCE [LARGE SCALE GENOMIC DNA]</scope>
</reference>
<organism evidence="4">
    <name type="scientific">Hydatigena taeniaeformis</name>
    <name type="common">Feline tapeworm</name>
    <name type="synonym">Taenia taeniaeformis</name>
    <dbReference type="NCBI Taxonomy" id="6205"/>
    <lineage>
        <taxon>Eukaryota</taxon>
        <taxon>Metazoa</taxon>
        <taxon>Spiralia</taxon>
        <taxon>Lophotrochozoa</taxon>
        <taxon>Platyhelminthes</taxon>
        <taxon>Cestoda</taxon>
        <taxon>Eucestoda</taxon>
        <taxon>Cyclophyllidea</taxon>
        <taxon>Taeniidae</taxon>
        <taxon>Hydatigera</taxon>
    </lineage>
</organism>
<evidence type="ECO:0000313" key="2">
    <source>
        <dbReference type="EMBL" id="VDM27186.1"/>
    </source>
</evidence>